<proteinExistence type="predicted"/>
<evidence type="ECO:0000313" key="2">
    <source>
        <dbReference type="Proteomes" id="UP000268230"/>
    </source>
</evidence>
<sequence length="131" mass="14466">MEHVDDLTRHKIREWQMRRLEIKDQMAASPERVLELSQVLDQMEEEHERILAEATPPAPVAAAQALLELHLNLSAGSVRDLRKLLELALHELDGVLDEPQPGARHPGGMAGSLGAYQFELSVGSEPSSTTS</sequence>
<gene>
    <name evidence="1" type="ORF">EJA05_19730</name>
</gene>
<accession>A0A3S8UN43</accession>
<dbReference type="Proteomes" id="UP000268230">
    <property type="component" value="Chromosome"/>
</dbReference>
<organism evidence="1 2">
    <name type="scientific">Pseudomonas entomophila</name>
    <dbReference type="NCBI Taxonomy" id="312306"/>
    <lineage>
        <taxon>Bacteria</taxon>
        <taxon>Pseudomonadati</taxon>
        <taxon>Pseudomonadota</taxon>
        <taxon>Gammaproteobacteria</taxon>
        <taxon>Pseudomonadales</taxon>
        <taxon>Pseudomonadaceae</taxon>
        <taxon>Pseudomonas</taxon>
    </lineage>
</organism>
<name>A0A3S8UN43_9PSED</name>
<dbReference type="EMBL" id="CP034338">
    <property type="protein sequence ID" value="AZL69815.1"/>
    <property type="molecule type" value="Genomic_DNA"/>
</dbReference>
<dbReference type="OrthoDB" id="7031860at2"/>
<dbReference type="AlphaFoldDB" id="A0A3S8UN43"/>
<dbReference type="KEGG" id="pory:EJA05_19730"/>
<protein>
    <submittedName>
        <fullName evidence="1">Uncharacterized protein</fullName>
    </submittedName>
</protein>
<evidence type="ECO:0000313" key="1">
    <source>
        <dbReference type="EMBL" id="AZL69815.1"/>
    </source>
</evidence>
<reference evidence="1 2" key="1">
    <citation type="submission" date="2018-12" db="EMBL/GenBank/DDBJ databases">
        <authorList>
            <person name="Li S."/>
            <person name="Yang R."/>
            <person name="Chen G."/>
            <person name="Zou L."/>
            <person name="Zhang C."/>
            <person name="Chen Y."/>
            <person name="Liu Z."/>
            <person name="Li Y."/>
            <person name="Yan Y."/>
            <person name="Huang M."/>
            <person name="Chen T."/>
        </authorList>
    </citation>
    <scope>NUCLEOTIDE SEQUENCE [LARGE SCALE GENOMIC DNA]</scope>
    <source>
        <strain evidence="1 2">1257</strain>
    </source>
</reference>